<feature type="domain" description="Alpha/beta hydrolase fold-3" evidence="2">
    <location>
        <begin position="62"/>
        <end position="258"/>
    </location>
</feature>
<proteinExistence type="predicted"/>
<comment type="caution">
    <text evidence="3">The sequence shown here is derived from an EMBL/GenBank/DDBJ whole genome shotgun (WGS) entry which is preliminary data.</text>
</comment>
<protein>
    <submittedName>
        <fullName evidence="3">Alpha/beta hydrolase</fullName>
    </submittedName>
</protein>
<accession>A0AB35U9H5</accession>
<dbReference type="RefSeq" id="WP_370596481.1">
    <property type="nucleotide sequence ID" value="NZ_JALBUR010000031.1"/>
</dbReference>
<keyword evidence="1 3" id="KW-0378">Hydrolase</keyword>
<dbReference type="SUPFAM" id="SSF53474">
    <property type="entry name" value="alpha/beta-Hydrolases"/>
    <property type="match status" value="1"/>
</dbReference>
<evidence type="ECO:0000259" key="2">
    <source>
        <dbReference type="Pfam" id="PF07859"/>
    </source>
</evidence>
<evidence type="ECO:0000313" key="3">
    <source>
        <dbReference type="EMBL" id="MDX8420314.1"/>
    </source>
</evidence>
<dbReference type="Proteomes" id="UP001286174">
    <property type="component" value="Unassembled WGS sequence"/>
</dbReference>
<dbReference type="GO" id="GO:0016787">
    <property type="term" value="F:hydrolase activity"/>
    <property type="evidence" value="ECO:0007669"/>
    <property type="project" value="UniProtKB-KW"/>
</dbReference>
<dbReference type="InterPro" id="IPR029058">
    <property type="entry name" value="AB_hydrolase_fold"/>
</dbReference>
<organism evidence="3 4">
    <name type="scientific">Grylomicrobium aquisgranensis</name>
    <dbReference type="NCBI Taxonomy" id="2926318"/>
    <lineage>
        <taxon>Bacteria</taxon>
        <taxon>Bacillati</taxon>
        <taxon>Bacillota</taxon>
        <taxon>Erysipelotrichia</taxon>
        <taxon>Erysipelotrichales</taxon>
        <taxon>Erysipelotrichaceae</taxon>
        <taxon>Grylomicrobium</taxon>
    </lineage>
</organism>
<evidence type="ECO:0000313" key="4">
    <source>
        <dbReference type="Proteomes" id="UP001286174"/>
    </source>
</evidence>
<dbReference type="Pfam" id="PF07859">
    <property type="entry name" value="Abhydrolase_3"/>
    <property type="match status" value="1"/>
</dbReference>
<keyword evidence="4" id="KW-1185">Reference proteome</keyword>
<gene>
    <name evidence="3" type="ORF">MOZ60_09470</name>
</gene>
<reference evidence="3 4" key="1">
    <citation type="submission" date="2022-03" db="EMBL/GenBank/DDBJ databases">
        <title>Novel taxa within the pig intestine.</title>
        <authorList>
            <person name="Wylensek D."/>
            <person name="Bishof K."/>
            <person name="Afrizal A."/>
            <person name="Clavel T."/>
        </authorList>
    </citation>
    <scope>NUCLEOTIDE SEQUENCE [LARGE SCALE GENOMIC DNA]</scope>
    <source>
        <strain evidence="3 4">CLA-KB-P133</strain>
    </source>
</reference>
<dbReference type="InterPro" id="IPR050300">
    <property type="entry name" value="GDXG_lipolytic_enzyme"/>
</dbReference>
<sequence length="292" mass="33018">MSDIAETIREQFGKGDAIRDAGNTTPADVERHDNILYGSDPKWQILDVYRPKNHAGKLPVIISYHGGGWVYGTKEVYQWYCMSLAQRGFAVINYTYRLAPEFKYPAPLEDCALVIKWMQAHSEEFGFDLDHVFGVGDSAGGNGLGLFACILSNPDYARFYPFAPKDFHFTAIALNCGAYGMDENDPNSLDMQIMKIFLPECSHELLERMNVHHWITAAYPPVFLMTADGDFLKKQAGELANTLLEENVPFAFHFYKGKNEPLPHVFHCNVKTADAARCNDDECTFFKSFLKN</sequence>
<dbReference type="EMBL" id="JALBUR010000031">
    <property type="protein sequence ID" value="MDX8420314.1"/>
    <property type="molecule type" value="Genomic_DNA"/>
</dbReference>
<name>A0AB35U9H5_9FIRM</name>
<dbReference type="AlphaFoldDB" id="A0AB35U9H5"/>
<dbReference type="Gene3D" id="3.40.50.1820">
    <property type="entry name" value="alpha/beta hydrolase"/>
    <property type="match status" value="1"/>
</dbReference>
<evidence type="ECO:0000256" key="1">
    <source>
        <dbReference type="ARBA" id="ARBA00022801"/>
    </source>
</evidence>
<dbReference type="PANTHER" id="PTHR48081">
    <property type="entry name" value="AB HYDROLASE SUPERFAMILY PROTEIN C4A8.06C"/>
    <property type="match status" value="1"/>
</dbReference>
<dbReference type="InterPro" id="IPR013094">
    <property type="entry name" value="AB_hydrolase_3"/>
</dbReference>